<keyword evidence="1" id="KW-1133">Transmembrane helix</keyword>
<sequence length="25" mass="3124">MRAMQVYVFIYMKPVTLFFFFIDLC</sequence>
<keyword evidence="1" id="KW-0812">Transmembrane</keyword>
<keyword evidence="1" id="KW-0472">Membrane</keyword>
<dbReference type="AlphaFoldDB" id="A0A0A9FGV7"/>
<reference evidence="2" key="2">
    <citation type="journal article" date="2015" name="Data Brief">
        <title>Shoot transcriptome of the giant reed, Arundo donax.</title>
        <authorList>
            <person name="Barrero R.A."/>
            <person name="Guerrero F.D."/>
            <person name="Moolhuijzen P."/>
            <person name="Goolsby J.A."/>
            <person name="Tidwell J."/>
            <person name="Bellgard S.E."/>
            <person name="Bellgard M.I."/>
        </authorList>
    </citation>
    <scope>NUCLEOTIDE SEQUENCE</scope>
    <source>
        <tissue evidence="2">Shoot tissue taken approximately 20 cm above the soil surface</tissue>
    </source>
</reference>
<dbReference type="EMBL" id="GBRH01187432">
    <property type="protein sequence ID" value="JAE10464.1"/>
    <property type="molecule type" value="Transcribed_RNA"/>
</dbReference>
<name>A0A0A9FGV7_ARUDO</name>
<proteinExistence type="predicted"/>
<evidence type="ECO:0000256" key="1">
    <source>
        <dbReference type="SAM" id="Phobius"/>
    </source>
</evidence>
<evidence type="ECO:0000313" key="2">
    <source>
        <dbReference type="EMBL" id="JAE10464.1"/>
    </source>
</evidence>
<organism evidence="2">
    <name type="scientific">Arundo donax</name>
    <name type="common">Giant reed</name>
    <name type="synonym">Donax arundinaceus</name>
    <dbReference type="NCBI Taxonomy" id="35708"/>
    <lineage>
        <taxon>Eukaryota</taxon>
        <taxon>Viridiplantae</taxon>
        <taxon>Streptophyta</taxon>
        <taxon>Embryophyta</taxon>
        <taxon>Tracheophyta</taxon>
        <taxon>Spermatophyta</taxon>
        <taxon>Magnoliopsida</taxon>
        <taxon>Liliopsida</taxon>
        <taxon>Poales</taxon>
        <taxon>Poaceae</taxon>
        <taxon>PACMAD clade</taxon>
        <taxon>Arundinoideae</taxon>
        <taxon>Arundineae</taxon>
        <taxon>Arundo</taxon>
    </lineage>
</organism>
<accession>A0A0A9FGV7</accession>
<protein>
    <submittedName>
        <fullName evidence="2">Uncharacterized protein</fullName>
    </submittedName>
</protein>
<feature type="transmembrane region" description="Helical" evidence="1">
    <location>
        <begin position="6"/>
        <end position="24"/>
    </location>
</feature>
<reference evidence="2" key="1">
    <citation type="submission" date="2014-09" db="EMBL/GenBank/DDBJ databases">
        <authorList>
            <person name="Magalhaes I.L.F."/>
            <person name="Oliveira U."/>
            <person name="Santos F.R."/>
            <person name="Vidigal T.H.D.A."/>
            <person name="Brescovit A.D."/>
            <person name="Santos A.J."/>
        </authorList>
    </citation>
    <scope>NUCLEOTIDE SEQUENCE</scope>
    <source>
        <tissue evidence="2">Shoot tissue taken approximately 20 cm above the soil surface</tissue>
    </source>
</reference>